<feature type="transmembrane region" description="Helical" evidence="2">
    <location>
        <begin position="939"/>
        <end position="958"/>
    </location>
</feature>
<feature type="transmembrane region" description="Helical" evidence="2">
    <location>
        <begin position="1827"/>
        <end position="1848"/>
    </location>
</feature>
<feature type="transmembrane region" description="Helical" evidence="2">
    <location>
        <begin position="1197"/>
        <end position="1214"/>
    </location>
</feature>
<dbReference type="Pfam" id="PF10060">
    <property type="entry name" value="DUF2298"/>
    <property type="match status" value="2"/>
</dbReference>
<dbReference type="SMART" id="SM00028">
    <property type="entry name" value="TPR"/>
    <property type="match status" value="4"/>
</dbReference>
<feature type="transmembrane region" description="Helical" evidence="2">
    <location>
        <begin position="1644"/>
        <end position="1665"/>
    </location>
</feature>
<feature type="transmembrane region" description="Helical" evidence="2">
    <location>
        <begin position="170"/>
        <end position="189"/>
    </location>
</feature>
<feature type="transmembrane region" description="Helical" evidence="2">
    <location>
        <begin position="1036"/>
        <end position="1057"/>
    </location>
</feature>
<feature type="transmembrane region" description="Helical" evidence="2">
    <location>
        <begin position="1907"/>
        <end position="1926"/>
    </location>
</feature>
<dbReference type="PANTHER" id="PTHR10790">
    <property type="entry name" value="TPR-DOMAIN CONTAINING PROTEIN"/>
    <property type="match status" value="1"/>
</dbReference>
<feature type="transmembrane region" description="Helical" evidence="2">
    <location>
        <begin position="912"/>
        <end position="933"/>
    </location>
</feature>
<feature type="transmembrane region" description="Helical" evidence="2">
    <location>
        <begin position="1220"/>
        <end position="1237"/>
    </location>
</feature>
<feature type="transmembrane region" description="Helical" evidence="2">
    <location>
        <begin position="816"/>
        <end position="834"/>
    </location>
</feature>
<reference evidence="3 4" key="1">
    <citation type="submission" date="2016-04" db="EMBL/GenBank/DDBJ databases">
        <title>Chloroflexus islandicus sp. nov., a thermophilic filamentous anoxygenic phototrophic bacterium from geyser Strokkur (Iceland).</title>
        <authorList>
            <person name="Gaisin V.A."/>
            <person name="Kalashnikov A.M."/>
            <person name="Sukhacheva M.V."/>
            <person name="Grouzdev D.S."/>
            <person name="Ivanov T.M."/>
            <person name="Kuznetsov B."/>
            <person name="Gorlenko V.M."/>
        </authorList>
    </citation>
    <scope>NUCLEOTIDE SEQUENCE [LARGE SCALE GENOMIC DNA]</scope>
    <source>
        <strain evidence="4">isl-2</strain>
    </source>
</reference>
<protein>
    <submittedName>
        <fullName evidence="3">Uncharacterized protein</fullName>
    </submittedName>
</protein>
<dbReference type="PANTHER" id="PTHR10790:SF51">
    <property type="entry name" value="TETRATRICOPEPTIDE REPEAT PROTEIN"/>
    <property type="match status" value="1"/>
</dbReference>
<feature type="transmembrane region" description="Helical" evidence="2">
    <location>
        <begin position="1114"/>
        <end position="1139"/>
    </location>
</feature>
<feature type="transmembrane region" description="Helical" evidence="2">
    <location>
        <begin position="1584"/>
        <end position="1601"/>
    </location>
</feature>
<sequence length="2494" mass="273764">MRQALTRHRTWVVRLGLAAILLLALYFRTLNLFGWDSGTGQHPDERFFTYVASTVRLPDNLGEFYDSSRSPLNPRSYEQFPLYVYGPLPIMLTRVVAVMLTPPEALPAQVLSIEGPPRVGADPTAPNERRTDYGPPVPNPEYHWPRLLPLMPWLNPDGVNLTSYGEIGKIGRGLAALFDLGSVLLVYLIGRRLFGRRVGLLAALFAALTVMHIQQSHFFVDPAFSTFFCLLALYWTVRAAQGGGVIVYAALGLSIGAAMANRITMATIGGLAIVAALIAAQRALRGQPWPAVFDRFVRREIWLLIVAGTLTIVTFRTLAPDSFIGSRADSPLIDGPSILHGAGFFDVRFDPRFRENLTTVRALVTGEYDFPPGQQWVGRPAYLFPWINMVLWGMGPLLGLAAWGGWLLFAARYARRGWQWALQPSPVVGRPWHPAWVLWVWVAFYFAWQGGQFAITMRYLLPIYGALTVLAAWALITAARWARRWLYANPLALRRTGLWPAWRVWLGRGLAWAARLALPAVLIATAAWAYAFSRIYTVPHSRVQAAQWLAEHASPGSYVISERWDDPLPLQTTTMAAWNITFFGIDSSPYAEDEPAKYFGSGGEPGLLDQLDRADYITLTSNRVYDSTSRLRMRYPALMRYYHSLFTGELGFELAAEITSYPTILGIRIPDWMAEEAFSVYDHPRVLIFRKTPLYSRERAERLITNDVEWGEVYKSPLQIADRNPTALRLTESVWPQYAAGGEWWSWLGTNPFSPLLWVLWLEALGLAVFAVIGPRLRGLPDRGFTLAKIVGLLLVAYLAWLAGSLRLAPFAPATLWTIGLIGLGIGAVVGWRTRESLRQLWQERSTALFVAELLFIGFLLLGLTLRWFNPDLWHPARGGEKPMDFAYLNAVLRSAAFPPLDPWHAGGYINYYYFGFVLVGALIHLSGIAPAVGYNLGVATIFALTAFGAFGIVYNLLAARAPSPRRERAALVAGALAPGLMLLLGNLAQAGWFLNGYAAEQAAKGRYEWAFWDATRITPGTINEVPFFTFLFADLHAHMIVMPLSLAALGLALAWMRKGAARQWWLIGLLGLVAGAIRATNTWDYPTFVGLAGLMLALATGRRWRRAGSGWPATVAAALAVAITPALLGNLFFAPFIANFATESSGIDLWRGPGLTLLETIVAAERTTTGQLLQIGGHWLAMWLAMIGLWAWRRGINLLIVMGPLAVLLVAWALNWPAIIPLLTVLGVAGWIGWNLRAHPLTTLVPVLFAFGGIGLWAMVEVIVVRGDVGRMNTVFKFGLHAWMLLALATAASLPWLWAATGRLSRQTGWTVRAIVGVLLAAGLVYPITATPARVADRWDPAAPRTLDGMAFFANITAARAGSAYSLDEDAAAIDWLRRNARGTPIILEAHQPSYQWAGRIATFTGMPTLLGWEWHQIQQRSAVNAGPVINYRKQIIATIYNTPDPDTALAALRRYGVEYIYVGGVERQLYSAEGLAKFATLVNRGDADLVFRHGESVIYRLRAPGQPRMLTNDLPIRPPSARTIPELELTKPVQELPATGRLGWNTLLSEQQWLAVAAWLLVWYLIAGLGALPAYVALGRAGLAWARPVGLIMLGYAIWLPTSLGLWRYDAVGVIGGLAVMSGITIALWFRGARPDRAAWRTLIPGEAIFLAGFIAMAIIRALNPDLWHPVWGGEKPMEQGFLNAILRSPVMPPYDPFYSNGYINYYYYGLYLMSLPIKLLGLDPAIGFNLALATLFGMVLAGAYELGARLGGRRRYGVVALALIGLAGNLTSLIAAGWSQGANGLRLLLSGNASLLGDWFVGPSRVIPYTINEFPLFSFLYADLHPHLIALPLSLLAIACAWQLIFGKGRTIWALSALVLGTLAVTNSWDFPTYGLLAGIAIIAGAVRRAGWRWPAITLAAAKAVGLGIGSLALFAPFFDRYWPMVGGIGLVTRHVTLPLDYILLYGLPLTIVTPVILGATLQRWRRHLPARSWALLLSGIGIVLIISAALPEWALRIGLFALLAMTTLLLARRAAGAPAWYALLLAWLAWAISLGVEVVYIRDHLDGSDWYRMNTVFKFGLHVWVLLGLAAAGLLPRMLAWLNQRGGQPATAVALAVIAIPALIAASYLPVAVPSRIATRFPIDTGPTLDGMAFMEQASFTYDCTAFGGCAPDTAMVQVDLRGDAAAIRWLNQQINGTPIVAQSSLWFYRAYGIRVAAATGLPTVISALHADEQRDPAVTSRRVRDIETFFTTDDPETALRILARYNVDYVYIGGVERAFYPQGMAKFTVLRDRYLRPVYEHDGVAIYQVRPLPDSYRLLRAETPPAAQPPPSPPPPTEPAVDLSELEAAVAAQPTNAQLAFGLADAYRRQGRLFEAAQILATAAAANPNDVGLHHLWGDILADAGRYDEAEQAYLAAAQASPTAGNYNKLATALIDWGRLDKAEIALGQAMSIDPVLPEPYFQLARLFLLRNQPALAQDALQRYLQLAPDGPLAGEAQRMLANLSGGQP</sequence>
<feature type="transmembrane region" description="Helical" evidence="2">
    <location>
        <begin position="1946"/>
        <end position="1965"/>
    </location>
</feature>
<feature type="transmembrane region" description="Helical" evidence="2">
    <location>
        <begin position="12"/>
        <end position="29"/>
    </location>
</feature>
<feature type="transmembrane region" description="Helical" evidence="2">
    <location>
        <begin position="785"/>
        <end position="804"/>
    </location>
</feature>
<feature type="transmembrane region" description="Helical" evidence="2">
    <location>
        <begin position="1728"/>
        <end position="1747"/>
    </location>
</feature>
<dbReference type="NCBIfam" id="TIGR03662">
    <property type="entry name" value="Chlor_Arch_YYY"/>
    <property type="match status" value="2"/>
</dbReference>
<feature type="transmembrane region" description="Helical" evidence="2">
    <location>
        <begin position="755"/>
        <end position="773"/>
    </location>
</feature>
<name>A0A178MI24_9CHLR</name>
<feature type="region of interest" description="Disordered" evidence="1">
    <location>
        <begin position="117"/>
        <end position="136"/>
    </location>
</feature>
<evidence type="ECO:0000313" key="3">
    <source>
        <dbReference type="EMBL" id="OAN47664.1"/>
    </source>
</evidence>
<feature type="transmembrane region" description="Helical" evidence="2">
    <location>
        <begin position="1086"/>
        <end position="1102"/>
    </location>
</feature>
<feature type="compositionally biased region" description="Pro residues" evidence="1">
    <location>
        <begin position="2311"/>
        <end position="2323"/>
    </location>
</feature>
<feature type="transmembrane region" description="Helical" evidence="2">
    <location>
        <begin position="460"/>
        <end position="482"/>
    </location>
</feature>
<feature type="transmembrane region" description="Helical" evidence="2">
    <location>
        <begin position="512"/>
        <end position="532"/>
    </location>
</feature>
<dbReference type="InterPro" id="IPR019734">
    <property type="entry name" value="TPR_rpt"/>
</dbReference>
<dbReference type="Proteomes" id="UP000078287">
    <property type="component" value="Unassembled WGS sequence"/>
</dbReference>
<feature type="transmembrane region" description="Helical" evidence="2">
    <location>
        <begin position="1977"/>
        <end position="1994"/>
    </location>
</feature>
<evidence type="ECO:0000313" key="4">
    <source>
        <dbReference type="Proteomes" id="UP000078287"/>
    </source>
</evidence>
<feature type="transmembrane region" description="Helical" evidence="2">
    <location>
        <begin position="1555"/>
        <end position="1577"/>
    </location>
</feature>
<dbReference type="InterPro" id="IPR018746">
    <property type="entry name" value="DUF2298"/>
</dbReference>
<comment type="caution">
    <text evidence="3">The sequence shown here is derived from an EMBL/GenBank/DDBJ whole genome shotgun (WGS) entry which is preliminary data.</text>
</comment>
<dbReference type="Gene3D" id="1.25.40.10">
    <property type="entry name" value="Tetratricopeptide repeat domain"/>
    <property type="match status" value="2"/>
</dbReference>
<dbReference type="EMBL" id="LWQS01000035">
    <property type="protein sequence ID" value="OAN47664.1"/>
    <property type="molecule type" value="Genomic_DNA"/>
</dbReference>
<organism evidence="3 4">
    <name type="scientific">Chloroflexus islandicus</name>
    <dbReference type="NCBI Taxonomy" id="1707952"/>
    <lineage>
        <taxon>Bacteria</taxon>
        <taxon>Bacillati</taxon>
        <taxon>Chloroflexota</taxon>
        <taxon>Chloroflexia</taxon>
        <taxon>Chloroflexales</taxon>
        <taxon>Chloroflexineae</taxon>
        <taxon>Chloroflexaceae</taxon>
        <taxon>Chloroflexus</taxon>
    </lineage>
</organism>
<keyword evidence="2" id="KW-0472">Membrane</keyword>
<dbReference type="RefSeq" id="WP_066783511.1">
    <property type="nucleotide sequence ID" value="NZ_LWQS01000035.1"/>
</dbReference>
<feature type="transmembrane region" description="Helical" evidence="2">
    <location>
        <begin position="1878"/>
        <end position="1895"/>
    </location>
</feature>
<feature type="transmembrane region" description="Helical" evidence="2">
    <location>
        <begin position="2000"/>
        <end position="2016"/>
    </location>
</feature>
<feature type="transmembrane region" description="Helical" evidence="2">
    <location>
        <begin position="1244"/>
        <end position="1261"/>
    </location>
</feature>
<proteinExistence type="predicted"/>
<feature type="transmembrane region" description="Helical" evidence="2">
    <location>
        <begin position="2065"/>
        <end position="2084"/>
    </location>
</feature>
<feature type="transmembrane region" description="Helical" evidence="2">
    <location>
        <begin position="2096"/>
        <end position="2115"/>
    </location>
</feature>
<keyword evidence="2" id="KW-1133">Transmembrane helix</keyword>
<dbReference type="InterPro" id="IPR011990">
    <property type="entry name" value="TPR-like_helical_dom_sf"/>
</dbReference>
<dbReference type="Pfam" id="PF13181">
    <property type="entry name" value="TPR_8"/>
    <property type="match status" value="1"/>
</dbReference>
<feature type="transmembrane region" description="Helical" evidence="2">
    <location>
        <begin position="201"/>
        <end position="220"/>
    </location>
</feature>
<feature type="transmembrane region" description="Helical" evidence="2">
    <location>
        <begin position="970"/>
        <end position="989"/>
    </location>
</feature>
<feature type="transmembrane region" description="Helical" evidence="2">
    <location>
        <begin position="1311"/>
        <end position="1329"/>
    </location>
</feature>
<feature type="transmembrane region" description="Helical" evidence="2">
    <location>
        <begin position="1759"/>
        <end position="1781"/>
    </location>
</feature>
<feature type="transmembrane region" description="Helical" evidence="2">
    <location>
        <begin position="1855"/>
        <end position="1872"/>
    </location>
</feature>
<dbReference type="STRING" id="1707952.A6A03_09455"/>
<dbReference type="OrthoDB" id="134460at2"/>
<accession>A0A178MI24</accession>
<feature type="transmembrane region" description="Helical" evidence="2">
    <location>
        <begin position="1281"/>
        <end position="1299"/>
    </location>
</feature>
<feature type="transmembrane region" description="Helical" evidence="2">
    <location>
        <begin position="263"/>
        <end position="281"/>
    </location>
</feature>
<feature type="transmembrane region" description="Helical" evidence="2">
    <location>
        <begin position="1173"/>
        <end position="1192"/>
    </location>
</feature>
<feature type="region of interest" description="Disordered" evidence="1">
    <location>
        <begin position="2307"/>
        <end position="2326"/>
    </location>
</feature>
<gene>
    <name evidence="3" type="ORF">A6A03_09455</name>
</gene>
<keyword evidence="2" id="KW-0812">Transmembrane</keyword>
<feature type="transmembrane region" description="Helical" evidence="2">
    <location>
        <begin position="2023"/>
        <end position="2045"/>
    </location>
</feature>
<feature type="transmembrane region" description="Helical" evidence="2">
    <location>
        <begin position="301"/>
        <end position="319"/>
    </location>
</feature>
<feature type="transmembrane region" description="Helical" evidence="2">
    <location>
        <begin position="389"/>
        <end position="411"/>
    </location>
</feature>
<feature type="transmembrane region" description="Helical" evidence="2">
    <location>
        <begin position="1064"/>
        <end position="1080"/>
    </location>
</feature>
<dbReference type="SUPFAM" id="SSF48452">
    <property type="entry name" value="TPR-like"/>
    <property type="match status" value="1"/>
</dbReference>
<feature type="transmembrane region" description="Helical" evidence="2">
    <location>
        <begin position="1613"/>
        <end position="1632"/>
    </location>
</feature>
<feature type="transmembrane region" description="Helical" evidence="2">
    <location>
        <begin position="846"/>
        <end position="866"/>
    </location>
</feature>
<evidence type="ECO:0000256" key="1">
    <source>
        <dbReference type="SAM" id="MobiDB-lite"/>
    </source>
</evidence>
<keyword evidence="4" id="KW-1185">Reference proteome</keyword>
<evidence type="ECO:0000256" key="2">
    <source>
        <dbReference type="SAM" id="Phobius"/>
    </source>
</evidence>